<evidence type="ECO:0000313" key="2">
    <source>
        <dbReference type="EMBL" id="KAK4024186.1"/>
    </source>
</evidence>
<dbReference type="InterPro" id="IPR038717">
    <property type="entry name" value="Tc1-like_DDE_dom"/>
</dbReference>
<name>A0ABR0AGE6_9CRUS</name>
<organism evidence="2 3">
    <name type="scientific">Daphnia magna</name>
    <dbReference type="NCBI Taxonomy" id="35525"/>
    <lineage>
        <taxon>Eukaryota</taxon>
        <taxon>Metazoa</taxon>
        <taxon>Ecdysozoa</taxon>
        <taxon>Arthropoda</taxon>
        <taxon>Crustacea</taxon>
        <taxon>Branchiopoda</taxon>
        <taxon>Diplostraca</taxon>
        <taxon>Cladocera</taxon>
        <taxon>Anomopoda</taxon>
        <taxon>Daphniidae</taxon>
        <taxon>Daphnia</taxon>
    </lineage>
</organism>
<dbReference type="InterPro" id="IPR036397">
    <property type="entry name" value="RNaseH_sf"/>
</dbReference>
<comment type="caution">
    <text evidence="2">The sequence shown here is derived from an EMBL/GenBank/DDBJ whole genome shotgun (WGS) entry which is preliminary data.</text>
</comment>
<dbReference type="EMBL" id="JAOYFB010000037">
    <property type="protein sequence ID" value="KAK4024186.1"/>
    <property type="molecule type" value="Genomic_DNA"/>
</dbReference>
<gene>
    <name evidence="2" type="ORF">OUZ56_009573</name>
</gene>
<sequence>MRNISQITVFTNCEASHPRSILVIDRSLCFTSCLKMSRHNLSQWPISIPHKQERVKFALQFVEKEIPFGFKTKGVVSSYTGTERTSIPHSVGVVACISQPFNKGCNLIRQVETRIDSQQYTSFLMEIVSSYPTVGLISIVHDKYPVHNSTKVKSWLAGQQRMSVFSYWPPASGDLMPIETVFLDILKEFDEHETRVHSVKALWEEIQNAFAAVTEKEDYVKNLISKIFPNLRKIAESNGKML</sequence>
<dbReference type="Gene3D" id="3.30.420.10">
    <property type="entry name" value="Ribonuclease H-like superfamily/Ribonuclease H"/>
    <property type="match status" value="1"/>
</dbReference>
<proteinExistence type="predicted"/>
<protein>
    <recommendedName>
        <fullName evidence="1">Tc1-like transposase DDE domain-containing protein</fullName>
    </recommendedName>
</protein>
<feature type="domain" description="Tc1-like transposase DDE" evidence="1">
    <location>
        <begin position="102"/>
        <end position="195"/>
    </location>
</feature>
<reference evidence="2 3" key="1">
    <citation type="journal article" date="2023" name="Nucleic Acids Res.">
        <title>The hologenome of Daphnia magna reveals possible DNA methylation and microbiome-mediated evolution of the host genome.</title>
        <authorList>
            <person name="Chaturvedi A."/>
            <person name="Li X."/>
            <person name="Dhandapani V."/>
            <person name="Marshall H."/>
            <person name="Kissane S."/>
            <person name="Cuenca-Cambronero M."/>
            <person name="Asole G."/>
            <person name="Calvet F."/>
            <person name="Ruiz-Romero M."/>
            <person name="Marangio P."/>
            <person name="Guigo R."/>
            <person name="Rago D."/>
            <person name="Mirbahai L."/>
            <person name="Eastwood N."/>
            <person name="Colbourne J.K."/>
            <person name="Zhou J."/>
            <person name="Mallon E."/>
            <person name="Orsini L."/>
        </authorList>
    </citation>
    <scope>NUCLEOTIDE SEQUENCE [LARGE SCALE GENOMIC DNA]</scope>
    <source>
        <strain evidence="2">LRV0_1</strain>
    </source>
</reference>
<keyword evidence="3" id="KW-1185">Reference proteome</keyword>
<accession>A0ABR0AGE6</accession>
<evidence type="ECO:0000313" key="3">
    <source>
        <dbReference type="Proteomes" id="UP001234178"/>
    </source>
</evidence>
<evidence type="ECO:0000259" key="1">
    <source>
        <dbReference type="Pfam" id="PF13358"/>
    </source>
</evidence>
<dbReference type="Pfam" id="PF13358">
    <property type="entry name" value="DDE_3"/>
    <property type="match status" value="1"/>
</dbReference>
<dbReference type="Proteomes" id="UP001234178">
    <property type="component" value="Unassembled WGS sequence"/>
</dbReference>